<dbReference type="AlphaFoldDB" id="A0A1H3JM26"/>
<evidence type="ECO:0000256" key="1">
    <source>
        <dbReference type="SAM" id="Phobius"/>
    </source>
</evidence>
<evidence type="ECO:0000313" key="2">
    <source>
        <dbReference type="EMBL" id="SDY40458.1"/>
    </source>
</evidence>
<dbReference type="OrthoDB" id="7862519at2"/>
<evidence type="ECO:0000313" key="3">
    <source>
        <dbReference type="Proteomes" id="UP000199286"/>
    </source>
</evidence>
<feature type="transmembrane region" description="Helical" evidence="1">
    <location>
        <begin position="42"/>
        <end position="63"/>
    </location>
</feature>
<feature type="transmembrane region" description="Helical" evidence="1">
    <location>
        <begin position="17"/>
        <end position="36"/>
    </location>
</feature>
<reference evidence="2 3" key="1">
    <citation type="submission" date="2016-10" db="EMBL/GenBank/DDBJ databases">
        <authorList>
            <person name="de Groot N.N."/>
        </authorList>
    </citation>
    <scope>NUCLEOTIDE SEQUENCE [LARGE SCALE GENOMIC DNA]</scope>
    <source>
        <strain evidence="2 3">DSM 26880</strain>
    </source>
</reference>
<accession>A0A1H3JM26</accession>
<proteinExistence type="predicted"/>
<keyword evidence="1" id="KW-0472">Membrane</keyword>
<organism evidence="2 3">
    <name type="scientific">Citreimonas salinaria</name>
    <dbReference type="NCBI Taxonomy" id="321339"/>
    <lineage>
        <taxon>Bacteria</taxon>
        <taxon>Pseudomonadati</taxon>
        <taxon>Pseudomonadota</taxon>
        <taxon>Alphaproteobacteria</taxon>
        <taxon>Rhodobacterales</taxon>
        <taxon>Roseobacteraceae</taxon>
        <taxon>Citreimonas</taxon>
    </lineage>
</organism>
<gene>
    <name evidence="2" type="ORF">SAMN05444340_10799</name>
</gene>
<dbReference type="STRING" id="321339.SAMN05444340_10799"/>
<dbReference type="RefSeq" id="WP_089883129.1">
    <property type="nucleotide sequence ID" value="NZ_FNPF01000007.1"/>
</dbReference>
<keyword evidence="1" id="KW-1133">Transmembrane helix</keyword>
<dbReference type="EMBL" id="FNPF01000007">
    <property type="protein sequence ID" value="SDY40458.1"/>
    <property type="molecule type" value="Genomic_DNA"/>
</dbReference>
<name>A0A1H3JM26_9RHOB</name>
<keyword evidence="3" id="KW-1185">Reference proteome</keyword>
<protein>
    <recommendedName>
        <fullName evidence="4">PH domain-containing protein</fullName>
    </recommendedName>
</protein>
<dbReference type="Proteomes" id="UP000199286">
    <property type="component" value="Unassembled WGS sequence"/>
</dbReference>
<keyword evidence="1" id="KW-0812">Transmembrane</keyword>
<sequence>MSERELARITASAPRRALGVGALGGLGLLLIWIAVATPPVSVLWMAFLLVVGFVSLVLAQLMWRATGISIVLTEEGLFDSTGQEIARTEDIVRVDRGIFALKPSNGFSLLLRTSGRTVWRPGLWWRSGRRVAVGGVTAGHQTRPVADILAMRVAERPAREA</sequence>
<evidence type="ECO:0008006" key="4">
    <source>
        <dbReference type="Google" id="ProtNLM"/>
    </source>
</evidence>